<evidence type="ECO:0000313" key="2">
    <source>
        <dbReference type="EMBL" id="MDT0630201.1"/>
    </source>
</evidence>
<keyword evidence="3" id="KW-1185">Reference proteome</keyword>
<proteinExistence type="predicted"/>
<dbReference type="EMBL" id="JAVRHT010000001">
    <property type="protein sequence ID" value="MDT0630201.1"/>
    <property type="molecule type" value="Genomic_DNA"/>
</dbReference>
<gene>
    <name evidence="2" type="ORF">RM540_00435</name>
</gene>
<evidence type="ECO:0000313" key="3">
    <source>
        <dbReference type="Proteomes" id="UP001267426"/>
    </source>
</evidence>
<protein>
    <submittedName>
        <fullName evidence="2">Uma2 family endonuclease</fullName>
    </submittedName>
</protein>
<organism evidence="2 3">
    <name type="scientific">Rubrivirga litoralis</name>
    <dbReference type="NCBI Taxonomy" id="3075598"/>
    <lineage>
        <taxon>Bacteria</taxon>
        <taxon>Pseudomonadati</taxon>
        <taxon>Rhodothermota</taxon>
        <taxon>Rhodothermia</taxon>
        <taxon>Rhodothermales</taxon>
        <taxon>Rubricoccaceae</taxon>
        <taxon>Rubrivirga</taxon>
    </lineage>
</organism>
<feature type="domain" description="Putative restriction endonuclease" evidence="1">
    <location>
        <begin position="12"/>
        <end position="177"/>
    </location>
</feature>
<dbReference type="SUPFAM" id="SSF52980">
    <property type="entry name" value="Restriction endonuclease-like"/>
    <property type="match status" value="1"/>
</dbReference>
<dbReference type="PANTHER" id="PTHR36558:SF1">
    <property type="entry name" value="RESTRICTION ENDONUCLEASE DOMAIN-CONTAINING PROTEIN-RELATED"/>
    <property type="match status" value="1"/>
</dbReference>
<reference evidence="2 3" key="1">
    <citation type="submission" date="2023-09" db="EMBL/GenBank/DDBJ databases">
        <authorList>
            <person name="Rey-Velasco X."/>
        </authorList>
    </citation>
    <scope>NUCLEOTIDE SEQUENCE [LARGE SCALE GENOMIC DNA]</scope>
    <source>
        <strain evidence="2 3">F394</strain>
    </source>
</reference>
<dbReference type="RefSeq" id="WP_311661159.1">
    <property type="nucleotide sequence ID" value="NZ_JAVRHT010000001.1"/>
</dbReference>
<dbReference type="InterPro" id="IPR011335">
    <property type="entry name" value="Restrct_endonuc-II-like"/>
</dbReference>
<dbReference type="Pfam" id="PF05685">
    <property type="entry name" value="Uma2"/>
    <property type="match status" value="1"/>
</dbReference>
<dbReference type="InterPro" id="IPR008538">
    <property type="entry name" value="Uma2"/>
</dbReference>
<dbReference type="Proteomes" id="UP001267426">
    <property type="component" value="Unassembled WGS sequence"/>
</dbReference>
<keyword evidence="2" id="KW-0255">Endonuclease</keyword>
<name>A0ABU3BLU6_9BACT</name>
<keyword evidence="2" id="KW-0540">Nuclease</keyword>
<sequence>MSTVVRPALSASEFFEWEAGQLDKHEFYHGEVFSMAGGTPEHARLAIRAAFQLERALAGGPCQTFSSDLAVELEPGGHYCYPDLTVVCGPVERSEHGPAATNPTVVVEVLSPSTARWDRGGKAEVYRRVPSLQAIVFVATDRQSVEGLARDGERWVLIEPDADRQFLLDALGVSLDVEALYDGMGLSADIPFPESDRDWPGAGSGR</sequence>
<comment type="caution">
    <text evidence="2">The sequence shown here is derived from an EMBL/GenBank/DDBJ whole genome shotgun (WGS) entry which is preliminary data.</text>
</comment>
<evidence type="ECO:0000259" key="1">
    <source>
        <dbReference type="Pfam" id="PF05685"/>
    </source>
</evidence>
<dbReference type="CDD" id="cd06260">
    <property type="entry name" value="DUF820-like"/>
    <property type="match status" value="1"/>
</dbReference>
<dbReference type="GO" id="GO:0004519">
    <property type="term" value="F:endonuclease activity"/>
    <property type="evidence" value="ECO:0007669"/>
    <property type="project" value="UniProtKB-KW"/>
</dbReference>
<accession>A0ABU3BLU6</accession>
<dbReference type="Gene3D" id="3.90.1570.10">
    <property type="entry name" value="tt1808, chain A"/>
    <property type="match status" value="1"/>
</dbReference>
<dbReference type="PANTHER" id="PTHR36558">
    <property type="entry name" value="GLR1098 PROTEIN"/>
    <property type="match status" value="1"/>
</dbReference>
<keyword evidence="2" id="KW-0378">Hydrolase</keyword>
<dbReference type="InterPro" id="IPR012296">
    <property type="entry name" value="Nuclease_put_TT1808"/>
</dbReference>